<reference evidence="1 2" key="1">
    <citation type="submission" date="2018-05" db="EMBL/GenBank/DDBJ databases">
        <title>Draft genome sequence of Rhodanobacter denitrificans Yn1 isolated from gold copper mine.</title>
        <authorList>
            <person name="Yang N."/>
            <person name="Mazhar H.S."/>
            <person name="Rensing C."/>
        </authorList>
    </citation>
    <scope>NUCLEOTIDE SEQUENCE [LARGE SCALE GENOMIC DNA]</scope>
    <source>
        <strain evidence="1 2">Yn1</strain>
    </source>
</reference>
<dbReference type="AlphaFoldDB" id="A0A368KFA1"/>
<organism evidence="1 2">
    <name type="scientific">Rhodanobacter denitrificans</name>
    <dbReference type="NCBI Taxonomy" id="666685"/>
    <lineage>
        <taxon>Bacteria</taxon>
        <taxon>Pseudomonadati</taxon>
        <taxon>Pseudomonadota</taxon>
        <taxon>Gammaproteobacteria</taxon>
        <taxon>Lysobacterales</taxon>
        <taxon>Rhodanobacteraceae</taxon>
        <taxon>Rhodanobacter</taxon>
    </lineage>
</organism>
<name>A0A368KFA1_9GAMM</name>
<gene>
    <name evidence="1" type="ORF">DEO45_11570</name>
</gene>
<evidence type="ECO:0000313" key="2">
    <source>
        <dbReference type="Proteomes" id="UP000252387"/>
    </source>
</evidence>
<dbReference type="EMBL" id="QFWQ01000006">
    <property type="protein sequence ID" value="RCS29776.1"/>
    <property type="molecule type" value="Genomic_DNA"/>
</dbReference>
<evidence type="ECO:0000313" key="1">
    <source>
        <dbReference type="EMBL" id="RCS29776.1"/>
    </source>
</evidence>
<keyword evidence="2" id="KW-1185">Reference proteome</keyword>
<protein>
    <recommendedName>
        <fullName evidence="3">HIT domain-containing protein</fullName>
    </recommendedName>
</protein>
<dbReference type="Proteomes" id="UP000252387">
    <property type="component" value="Unassembled WGS sequence"/>
</dbReference>
<accession>A0A368KFA1</accession>
<dbReference type="RefSeq" id="WP_114343684.1">
    <property type="nucleotide sequence ID" value="NZ_QFWQ01000006.1"/>
</dbReference>
<comment type="caution">
    <text evidence="1">The sequence shown here is derived from an EMBL/GenBank/DDBJ whole genome shotgun (WGS) entry which is preliminary data.</text>
</comment>
<evidence type="ECO:0008006" key="3">
    <source>
        <dbReference type="Google" id="ProtNLM"/>
    </source>
</evidence>
<proteinExistence type="predicted"/>
<dbReference type="OrthoDB" id="7065368at2"/>
<sequence>MPTIPKTETLHLASGRRCELSAIRNELIPNYYLLAFPKSQGQPSAEEVAEMLDFGIRQAQRLSQELLNDTQAFTVLYSGYSARREKGWHVHVILLGNRWRKAWLYTVLAGKNLVQALGLRKDDAPRLTDDA</sequence>